<evidence type="ECO:0000313" key="2">
    <source>
        <dbReference type="Proteomes" id="UP000541444"/>
    </source>
</evidence>
<dbReference type="EMBL" id="JACGCM010002647">
    <property type="protein sequence ID" value="KAF6137501.1"/>
    <property type="molecule type" value="Genomic_DNA"/>
</dbReference>
<dbReference type="Proteomes" id="UP000541444">
    <property type="component" value="Unassembled WGS sequence"/>
</dbReference>
<accession>A0A7J7L4D3</accession>
<name>A0A7J7L4D3_9MAGN</name>
<protein>
    <submittedName>
        <fullName evidence="1">Uncharacterized protein</fullName>
    </submittedName>
</protein>
<dbReference type="AlphaFoldDB" id="A0A7J7L4D3"/>
<sequence>MKKLFDSLYARGASSTYASNDDTTSEVLKVLKDMVSSYEIDNALFFKGLKFSGGKDEHNYRVMFLGLEPEQCVGFLEAFLS</sequence>
<evidence type="ECO:0000313" key="1">
    <source>
        <dbReference type="EMBL" id="KAF6137501.1"/>
    </source>
</evidence>
<keyword evidence="2" id="KW-1185">Reference proteome</keyword>
<dbReference type="OrthoDB" id="6278596at2759"/>
<gene>
    <name evidence="1" type="ORF">GIB67_031780</name>
</gene>
<comment type="caution">
    <text evidence="1">The sequence shown here is derived from an EMBL/GenBank/DDBJ whole genome shotgun (WGS) entry which is preliminary data.</text>
</comment>
<reference evidence="1 2" key="1">
    <citation type="journal article" date="2020" name="IScience">
        <title>Genome Sequencing of the Endangered Kingdonia uniflora (Circaeasteraceae, Ranunculales) Reveals Potential Mechanisms of Evolutionary Specialization.</title>
        <authorList>
            <person name="Sun Y."/>
            <person name="Deng T."/>
            <person name="Zhang A."/>
            <person name="Moore M.J."/>
            <person name="Landis J.B."/>
            <person name="Lin N."/>
            <person name="Zhang H."/>
            <person name="Zhang X."/>
            <person name="Huang J."/>
            <person name="Zhang X."/>
            <person name="Sun H."/>
            <person name="Wang H."/>
        </authorList>
    </citation>
    <scope>NUCLEOTIDE SEQUENCE [LARGE SCALE GENOMIC DNA]</scope>
    <source>
        <strain evidence="1">TB1705</strain>
        <tissue evidence="1">Leaf</tissue>
    </source>
</reference>
<proteinExistence type="predicted"/>
<organism evidence="1 2">
    <name type="scientific">Kingdonia uniflora</name>
    <dbReference type="NCBI Taxonomy" id="39325"/>
    <lineage>
        <taxon>Eukaryota</taxon>
        <taxon>Viridiplantae</taxon>
        <taxon>Streptophyta</taxon>
        <taxon>Embryophyta</taxon>
        <taxon>Tracheophyta</taxon>
        <taxon>Spermatophyta</taxon>
        <taxon>Magnoliopsida</taxon>
        <taxon>Ranunculales</taxon>
        <taxon>Circaeasteraceae</taxon>
        <taxon>Kingdonia</taxon>
    </lineage>
</organism>